<gene>
    <name evidence="1" type="ORF">DILT_LOCUS13574</name>
</gene>
<evidence type="ECO:0000313" key="1">
    <source>
        <dbReference type="EMBL" id="VDN20191.1"/>
    </source>
</evidence>
<accession>A0A3P7MQ02</accession>
<evidence type="ECO:0000313" key="2">
    <source>
        <dbReference type="Proteomes" id="UP000281553"/>
    </source>
</evidence>
<dbReference type="InterPro" id="IPR053729">
    <property type="entry name" value="MAD2L1BP_domain_sf"/>
</dbReference>
<dbReference type="GO" id="GO:0005634">
    <property type="term" value="C:nucleus"/>
    <property type="evidence" value="ECO:0007669"/>
    <property type="project" value="InterPro"/>
</dbReference>
<dbReference type="AlphaFoldDB" id="A0A3P7MQ02"/>
<dbReference type="OrthoDB" id="6240137at2759"/>
<reference evidence="1 2" key="1">
    <citation type="submission" date="2018-11" db="EMBL/GenBank/DDBJ databases">
        <authorList>
            <consortium name="Pathogen Informatics"/>
        </authorList>
    </citation>
    <scope>NUCLEOTIDE SEQUENCE [LARGE SCALE GENOMIC DNA]</scope>
</reference>
<dbReference type="PANTHER" id="PTHR15681">
    <property type="entry name" value="MAD2L1-BINDING PROTEIN"/>
    <property type="match status" value="1"/>
</dbReference>
<dbReference type="InterPro" id="IPR009511">
    <property type="entry name" value="MAD1/Cdc20-bound-Mad2-bd"/>
</dbReference>
<dbReference type="Proteomes" id="UP000281553">
    <property type="component" value="Unassembled WGS sequence"/>
</dbReference>
<name>A0A3P7MQ02_DIBLA</name>
<protein>
    <submittedName>
        <fullName evidence="1">Uncharacterized protein</fullName>
    </submittedName>
</protein>
<sequence>MPSSHSIPVNAEHLSVPECHSLFHRFLRYFLFNNGQLSEQFFISGERDSCFLPREFSQNRRPSSCLESLQRLEKDFVNLAAYPVDQFLIILGANTLRPLRAVLLDFSACISNSYTCDADVPARQKFAPFFQSLTLDPKFQEFLSPTAPTRTHVYFRVKGDLQNHFFIPHQTFRLSSLKNLHILCVVPAVEDTMELSGCDTTADLSKEPINGFAPGKDDEEKSHFIWFSCPSVVKGSAE</sequence>
<proteinExistence type="predicted"/>
<keyword evidence="2" id="KW-1185">Reference proteome</keyword>
<organism evidence="1 2">
    <name type="scientific">Dibothriocephalus latus</name>
    <name type="common">Fish tapeworm</name>
    <name type="synonym">Diphyllobothrium latum</name>
    <dbReference type="NCBI Taxonomy" id="60516"/>
    <lineage>
        <taxon>Eukaryota</taxon>
        <taxon>Metazoa</taxon>
        <taxon>Spiralia</taxon>
        <taxon>Lophotrochozoa</taxon>
        <taxon>Platyhelminthes</taxon>
        <taxon>Cestoda</taxon>
        <taxon>Eucestoda</taxon>
        <taxon>Diphyllobothriidea</taxon>
        <taxon>Diphyllobothriidae</taxon>
        <taxon>Dibothriocephalus</taxon>
    </lineage>
</organism>
<dbReference type="GO" id="GO:0007096">
    <property type="term" value="P:regulation of exit from mitosis"/>
    <property type="evidence" value="ECO:0007669"/>
    <property type="project" value="InterPro"/>
</dbReference>
<dbReference type="EMBL" id="UYRU01070761">
    <property type="protein sequence ID" value="VDN20191.1"/>
    <property type="molecule type" value="Genomic_DNA"/>
</dbReference>
<dbReference type="Gene3D" id="3.30.900.20">
    <property type="match status" value="1"/>
</dbReference>
<dbReference type="PANTHER" id="PTHR15681:SF1">
    <property type="entry name" value="MAD2L1-BINDING PROTEIN"/>
    <property type="match status" value="1"/>
</dbReference>